<dbReference type="CDD" id="cd00265">
    <property type="entry name" value="MADS_MEF2_like"/>
    <property type="match status" value="1"/>
</dbReference>
<dbReference type="SMART" id="SM00432">
    <property type="entry name" value="MADS"/>
    <property type="match status" value="1"/>
</dbReference>
<keyword evidence="5" id="KW-0539">Nucleus</keyword>
<dbReference type="InterPro" id="IPR036879">
    <property type="entry name" value="TF_MADSbox_sf"/>
</dbReference>
<feature type="compositionally biased region" description="Low complexity" evidence="7">
    <location>
        <begin position="443"/>
        <end position="467"/>
    </location>
</feature>
<proteinExistence type="inferred from homology"/>
<dbReference type="GO" id="GO:0000981">
    <property type="term" value="F:DNA-binding transcription factor activity, RNA polymerase II-specific"/>
    <property type="evidence" value="ECO:0007669"/>
    <property type="project" value="TreeGrafter"/>
</dbReference>
<evidence type="ECO:0000313" key="9">
    <source>
        <dbReference type="EMBL" id="KAH9840472.1"/>
    </source>
</evidence>
<feature type="region of interest" description="Disordered" evidence="7">
    <location>
        <begin position="80"/>
        <end position="118"/>
    </location>
</feature>
<feature type="compositionally biased region" description="Basic and acidic residues" evidence="7">
    <location>
        <begin position="80"/>
        <end position="90"/>
    </location>
</feature>
<name>A0A9W7W5L8_9PEZI</name>
<feature type="compositionally biased region" description="Basic and acidic residues" evidence="7">
    <location>
        <begin position="564"/>
        <end position="589"/>
    </location>
</feature>
<feature type="region of interest" description="Disordered" evidence="7">
    <location>
        <begin position="233"/>
        <end position="589"/>
    </location>
</feature>
<dbReference type="GO" id="GO:0005634">
    <property type="term" value="C:nucleus"/>
    <property type="evidence" value="ECO:0007669"/>
    <property type="project" value="UniProtKB-SubCell"/>
</dbReference>
<feature type="compositionally biased region" description="Acidic residues" evidence="7">
    <location>
        <begin position="91"/>
        <end position="103"/>
    </location>
</feature>
<gene>
    <name evidence="9" type="ORF">Tdes44962_MAKER01672</name>
</gene>
<sequence length="589" mass="62804">MGRRKIEIKPIRDDRNRSVTFLKRKGGLFKKAHELSVLCSVDVAVVIFGHNKKLYEYSSSDINEIIGRFQYYGGAHEHKGPADFADKGQGDDDDDEDGAEDGGEERGTPAPGGEQAAAAIMQQQHAQMANHPGFQNVRHGTPNASPPMHNGAVPQFVRGPSPLPPGDELEFGTAASTADTGSVPAAELCLHAQPSFLPAASGADARQTTRLNLPSSISTGAGASVQQIQQAYMGGDRRQSMPPAFPQPPAHANMARNPATEHLQPPQARPHPSPHASPQLQQATGGPTPSPQPPQQPFSSPRMPQPKPLPAHAKQHIIFTPIDDSRSMLSQHWGATSNAEGLRSDPAIKLEDGAPRSQSIDVAAMQRQREVRLNGSSPGPGPRHMPSPQPPNRAANTASVPPPAPPTRQNTNQSDAKRPRLKVQIPSEQSGDEGGTASAPDESSTGQLTTGPQQQQQQQQGPPHGVVLPPPSPSAGTLLSAGAQGPPNPFARPAPPMSTNPHAMNREHIETPISALPSRFMSDNLLPSPSTFYPEWGFGRSGDSNMLPSPLNFQTPVVSNGQGWREEDRKRQNEDDGYHGGGDAKRPKT</sequence>
<evidence type="ECO:0000313" key="10">
    <source>
        <dbReference type="Proteomes" id="UP001138500"/>
    </source>
</evidence>
<dbReference type="SUPFAM" id="SSF55455">
    <property type="entry name" value="SRF-like"/>
    <property type="match status" value="1"/>
</dbReference>
<reference evidence="9 10" key="2">
    <citation type="journal article" date="2021" name="Curr. Genet.">
        <title>Genetic response to nitrogen starvation in the aggressive Eucalyptus foliar pathogen Teratosphaeria destructans.</title>
        <authorList>
            <person name="Havenga M."/>
            <person name="Wingfield B.D."/>
            <person name="Wingfield M.J."/>
            <person name="Dreyer L.L."/>
            <person name="Roets F."/>
            <person name="Aylward J."/>
        </authorList>
    </citation>
    <scope>NUCLEOTIDE SEQUENCE [LARGE SCALE GENOMIC DNA]</scope>
    <source>
        <strain evidence="9">CMW44962</strain>
    </source>
</reference>
<dbReference type="GO" id="GO:0008301">
    <property type="term" value="F:DNA binding, bending"/>
    <property type="evidence" value="ECO:0007669"/>
    <property type="project" value="UniProtKB-ARBA"/>
</dbReference>
<dbReference type="PANTHER" id="PTHR11945:SF534">
    <property type="entry name" value="MYOCYTE-SPECIFIC ENHANCER FACTOR 2"/>
    <property type="match status" value="1"/>
</dbReference>
<dbReference type="PROSITE" id="PS50066">
    <property type="entry name" value="MADS_BOX_2"/>
    <property type="match status" value="1"/>
</dbReference>
<feature type="compositionally biased region" description="Basic and acidic residues" evidence="7">
    <location>
        <begin position="342"/>
        <end position="354"/>
    </location>
</feature>
<dbReference type="OrthoDB" id="1898716at2759"/>
<evidence type="ECO:0000256" key="7">
    <source>
        <dbReference type="SAM" id="MobiDB-lite"/>
    </source>
</evidence>
<feature type="compositionally biased region" description="Polar residues" evidence="7">
    <location>
        <begin position="542"/>
        <end position="562"/>
    </location>
</feature>
<feature type="compositionally biased region" description="Polar residues" evidence="7">
    <location>
        <begin position="327"/>
        <end position="339"/>
    </location>
</feature>
<keyword evidence="2" id="KW-0805">Transcription regulation</keyword>
<dbReference type="AlphaFoldDB" id="A0A9W7W5L8"/>
<evidence type="ECO:0000256" key="2">
    <source>
        <dbReference type="ARBA" id="ARBA00023015"/>
    </source>
</evidence>
<dbReference type="PROSITE" id="PS00350">
    <property type="entry name" value="MADS_BOX_1"/>
    <property type="match status" value="1"/>
</dbReference>
<dbReference type="InterPro" id="IPR002100">
    <property type="entry name" value="TF_MADSbox"/>
</dbReference>
<dbReference type="GO" id="GO:0045944">
    <property type="term" value="P:positive regulation of transcription by RNA polymerase II"/>
    <property type="evidence" value="ECO:0007669"/>
    <property type="project" value="InterPro"/>
</dbReference>
<protein>
    <submittedName>
        <fullName evidence="9">Myocyte-specific enhancer factor 2B-like</fullName>
    </submittedName>
</protein>
<evidence type="ECO:0000259" key="8">
    <source>
        <dbReference type="PROSITE" id="PS50066"/>
    </source>
</evidence>
<feature type="compositionally biased region" description="Pro residues" evidence="7">
    <location>
        <begin position="379"/>
        <end position="391"/>
    </location>
</feature>
<feature type="compositionally biased region" description="Pro residues" evidence="7">
    <location>
        <begin position="486"/>
        <end position="498"/>
    </location>
</feature>
<dbReference type="FunFam" id="3.40.1810.10:FF:000013">
    <property type="entry name" value="Transcription factor, MADS-box"/>
    <property type="match status" value="1"/>
</dbReference>
<evidence type="ECO:0000256" key="5">
    <source>
        <dbReference type="ARBA" id="ARBA00023242"/>
    </source>
</evidence>
<organism evidence="9 10">
    <name type="scientific">Teratosphaeria destructans</name>
    <dbReference type="NCBI Taxonomy" id="418781"/>
    <lineage>
        <taxon>Eukaryota</taxon>
        <taxon>Fungi</taxon>
        <taxon>Dikarya</taxon>
        <taxon>Ascomycota</taxon>
        <taxon>Pezizomycotina</taxon>
        <taxon>Dothideomycetes</taxon>
        <taxon>Dothideomycetidae</taxon>
        <taxon>Mycosphaerellales</taxon>
        <taxon>Teratosphaeriaceae</taxon>
        <taxon>Teratosphaeria</taxon>
    </lineage>
</organism>
<dbReference type="EMBL" id="RIBY02000557">
    <property type="protein sequence ID" value="KAH9840472.1"/>
    <property type="molecule type" value="Genomic_DNA"/>
</dbReference>
<dbReference type="Gene3D" id="3.40.1810.10">
    <property type="entry name" value="Transcription factor, MADS-box"/>
    <property type="match status" value="1"/>
</dbReference>
<comment type="similarity">
    <text evidence="6">Belongs to the MEF2 family.</text>
</comment>
<evidence type="ECO:0000256" key="4">
    <source>
        <dbReference type="ARBA" id="ARBA00023163"/>
    </source>
</evidence>
<feature type="region of interest" description="Disordered" evidence="7">
    <location>
        <begin position="132"/>
        <end position="178"/>
    </location>
</feature>
<dbReference type="InterPro" id="IPR033896">
    <property type="entry name" value="MEF2-like_N"/>
</dbReference>
<comment type="caution">
    <text evidence="9">The sequence shown here is derived from an EMBL/GenBank/DDBJ whole genome shotgun (WGS) entry which is preliminary data.</text>
</comment>
<dbReference type="Pfam" id="PF00319">
    <property type="entry name" value="SRF-TF"/>
    <property type="match status" value="1"/>
</dbReference>
<dbReference type="PANTHER" id="PTHR11945">
    <property type="entry name" value="MADS BOX PROTEIN"/>
    <property type="match status" value="1"/>
</dbReference>
<keyword evidence="4" id="KW-0804">Transcription</keyword>
<dbReference type="GO" id="GO:0000978">
    <property type="term" value="F:RNA polymerase II cis-regulatory region sequence-specific DNA binding"/>
    <property type="evidence" value="ECO:0007669"/>
    <property type="project" value="TreeGrafter"/>
</dbReference>
<keyword evidence="3" id="KW-0238">DNA-binding</keyword>
<feature type="compositionally biased region" description="Polar residues" evidence="7">
    <location>
        <begin position="276"/>
        <end position="285"/>
    </location>
</feature>
<dbReference type="Proteomes" id="UP001138500">
    <property type="component" value="Unassembled WGS sequence"/>
</dbReference>
<evidence type="ECO:0000256" key="1">
    <source>
        <dbReference type="ARBA" id="ARBA00004123"/>
    </source>
</evidence>
<dbReference type="GO" id="GO:0033554">
    <property type="term" value="P:cellular response to stress"/>
    <property type="evidence" value="ECO:0007669"/>
    <property type="project" value="UniProtKB-ARBA"/>
</dbReference>
<accession>A0A9W7W5L8</accession>
<feature type="domain" description="MADS-box" evidence="8">
    <location>
        <begin position="1"/>
        <end position="61"/>
    </location>
</feature>
<reference evidence="9 10" key="1">
    <citation type="journal article" date="2018" name="IMA Fungus">
        <title>IMA Genome-F 10: Nine draft genome sequences of Claviceps purpurea s.lat., including C. arundinis, C. humidiphila, and C. cf. spartinae, pseudomolecules for the pitch canker pathogen Fusarium circinatum, draft genome of Davidsoniella eucalypti, Grosmannia galeiformis, Quambalaria eucalypti, and Teratosphaeria destructans.</title>
        <authorList>
            <person name="Wingfield B.D."/>
            <person name="Liu M."/>
            <person name="Nguyen H.D."/>
            <person name="Lane F.A."/>
            <person name="Morgan S.W."/>
            <person name="De Vos L."/>
            <person name="Wilken P.M."/>
            <person name="Duong T.A."/>
            <person name="Aylward J."/>
            <person name="Coetzee M.P."/>
            <person name="Dadej K."/>
            <person name="De Beer Z.W."/>
            <person name="Findlay W."/>
            <person name="Havenga M."/>
            <person name="Kolarik M."/>
            <person name="Menzies J.G."/>
            <person name="Naidoo K."/>
            <person name="Pochopski O."/>
            <person name="Shoukouhi P."/>
            <person name="Santana Q.C."/>
            <person name="Seifert K.A."/>
            <person name="Soal N."/>
            <person name="Steenkamp E.T."/>
            <person name="Tatham C.T."/>
            <person name="van der Nest M.A."/>
            <person name="Wingfield M.J."/>
        </authorList>
    </citation>
    <scope>NUCLEOTIDE SEQUENCE [LARGE SCALE GENOMIC DNA]</scope>
    <source>
        <strain evidence="9">CMW44962</strain>
    </source>
</reference>
<comment type="subcellular location">
    <subcellularLocation>
        <location evidence="1">Nucleus</location>
    </subcellularLocation>
</comment>
<evidence type="ECO:0000256" key="6">
    <source>
        <dbReference type="ARBA" id="ARBA00025805"/>
    </source>
</evidence>
<keyword evidence="10" id="KW-1185">Reference proteome</keyword>
<evidence type="ECO:0000256" key="3">
    <source>
        <dbReference type="ARBA" id="ARBA00023125"/>
    </source>
</evidence>
<dbReference type="GO" id="GO:0046983">
    <property type="term" value="F:protein dimerization activity"/>
    <property type="evidence" value="ECO:0007669"/>
    <property type="project" value="InterPro"/>
</dbReference>
<dbReference type="PRINTS" id="PR00404">
    <property type="entry name" value="MADSDOMAIN"/>
</dbReference>